<sequence length="57" mass="6218">MDGQLQVCALNGSGYNQIVKMKSTSQEEHVESSAVLLAITSRAHLVYTLSYDATRAM</sequence>
<keyword evidence="2" id="KW-1185">Reference proteome</keyword>
<dbReference type="InParanoid" id="A0A0C2ZNK9"/>
<protein>
    <submittedName>
        <fullName evidence="1">Uncharacterized protein</fullName>
    </submittedName>
</protein>
<dbReference type="Proteomes" id="UP000053989">
    <property type="component" value="Unassembled WGS sequence"/>
</dbReference>
<accession>A0A0C2ZNK9</accession>
<evidence type="ECO:0000313" key="1">
    <source>
        <dbReference type="EMBL" id="KIM54187.1"/>
    </source>
</evidence>
<proteinExistence type="predicted"/>
<dbReference type="EMBL" id="KN822160">
    <property type="protein sequence ID" value="KIM54187.1"/>
    <property type="molecule type" value="Genomic_DNA"/>
</dbReference>
<evidence type="ECO:0000313" key="2">
    <source>
        <dbReference type="Proteomes" id="UP000053989"/>
    </source>
</evidence>
<name>A0A0C2ZNK9_9AGAM</name>
<dbReference type="AlphaFoldDB" id="A0A0C2ZNK9"/>
<dbReference type="HOGENOM" id="CLU_2997766_0_0_1"/>
<reference evidence="2" key="2">
    <citation type="submission" date="2015-01" db="EMBL/GenBank/DDBJ databases">
        <title>Evolutionary Origins and Diversification of the Mycorrhizal Mutualists.</title>
        <authorList>
            <consortium name="DOE Joint Genome Institute"/>
            <consortium name="Mycorrhizal Genomics Consortium"/>
            <person name="Kohler A."/>
            <person name="Kuo A."/>
            <person name="Nagy L.G."/>
            <person name="Floudas D."/>
            <person name="Copeland A."/>
            <person name="Barry K.W."/>
            <person name="Cichocki N."/>
            <person name="Veneault-Fourrey C."/>
            <person name="LaButti K."/>
            <person name="Lindquist E.A."/>
            <person name="Lipzen A."/>
            <person name="Lundell T."/>
            <person name="Morin E."/>
            <person name="Murat C."/>
            <person name="Riley R."/>
            <person name="Ohm R."/>
            <person name="Sun H."/>
            <person name="Tunlid A."/>
            <person name="Henrissat B."/>
            <person name="Grigoriev I.V."/>
            <person name="Hibbett D.S."/>
            <person name="Martin F."/>
        </authorList>
    </citation>
    <scope>NUCLEOTIDE SEQUENCE [LARGE SCALE GENOMIC DNA]</scope>
    <source>
        <strain evidence="2">Foug A</strain>
    </source>
</reference>
<organism evidence="1 2">
    <name type="scientific">Scleroderma citrinum Foug A</name>
    <dbReference type="NCBI Taxonomy" id="1036808"/>
    <lineage>
        <taxon>Eukaryota</taxon>
        <taxon>Fungi</taxon>
        <taxon>Dikarya</taxon>
        <taxon>Basidiomycota</taxon>
        <taxon>Agaricomycotina</taxon>
        <taxon>Agaricomycetes</taxon>
        <taxon>Agaricomycetidae</taxon>
        <taxon>Boletales</taxon>
        <taxon>Sclerodermatineae</taxon>
        <taxon>Sclerodermataceae</taxon>
        <taxon>Scleroderma</taxon>
    </lineage>
</organism>
<reference evidence="1 2" key="1">
    <citation type="submission" date="2014-04" db="EMBL/GenBank/DDBJ databases">
        <authorList>
            <consortium name="DOE Joint Genome Institute"/>
            <person name="Kuo A."/>
            <person name="Kohler A."/>
            <person name="Nagy L.G."/>
            <person name="Floudas D."/>
            <person name="Copeland A."/>
            <person name="Barry K.W."/>
            <person name="Cichocki N."/>
            <person name="Veneault-Fourrey C."/>
            <person name="LaButti K."/>
            <person name="Lindquist E.A."/>
            <person name="Lipzen A."/>
            <person name="Lundell T."/>
            <person name="Morin E."/>
            <person name="Murat C."/>
            <person name="Sun H."/>
            <person name="Tunlid A."/>
            <person name="Henrissat B."/>
            <person name="Grigoriev I.V."/>
            <person name="Hibbett D.S."/>
            <person name="Martin F."/>
            <person name="Nordberg H.P."/>
            <person name="Cantor M.N."/>
            <person name="Hua S.X."/>
        </authorList>
    </citation>
    <scope>NUCLEOTIDE SEQUENCE [LARGE SCALE GENOMIC DNA]</scope>
    <source>
        <strain evidence="1 2">Foug A</strain>
    </source>
</reference>
<gene>
    <name evidence="1" type="ORF">SCLCIDRAFT_1222236</name>
</gene>